<dbReference type="AlphaFoldDB" id="A0A8J7AQS7"/>
<evidence type="ECO:0000313" key="2">
    <source>
        <dbReference type="Proteomes" id="UP000636505"/>
    </source>
</evidence>
<dbReference type="RefSeq" id="WP_193908853.1">
    <property type="nucleotide sequence ID" value="NZ_JADEXG010000038.1"/>
</dbReference>
<accession>A0A8J7AQS7</accession>
<protein>
    <submittedName>
        <fullName evidence="1">Uncharacterized protein</fullName>
    </submittedName>
</protein>
<reference evidence="1" key="1">
    <citation type="submission" date="2020-10" db="EMBL/GenBank/DDBJ databases">
        <authorList>
            <person name="Castelo-Branco R."/>
            <person name="Eusebio N."/>
            <person name="Adriana R."/>
            <person name="Vieira A."/>
            <person name="Brugerolle De Fraissinette N."/>
            <person name="Rezende De Castro R."/>
            <person name="Schneider M.P."/>
            <person name="Vasconcelos V."/>
            <person name="Leao P.N."/>
        </authorList>
    </citation>
    <scope>NUCLEOTIDE SEQUENCE</scope>
    <source>
        <strain evidence="1">LEGE 07310</strain>
    </source>
</reference>
<name>A0A8J7AQS7_9CYAN</name>
<keyword evidence="2" id="KW-1185">Reference proteome</keyword>
<dbReference type="EMBL" id="JADEXG010000038">
    <property type="protein sequence ID" value="MBE9078721.1"/>
    <property type="molecule type" value="Genomic_DNA"/>
</dbReference>
<evidence type="ECO:0000313" key="1">
    <source>
        <dbReference type="EMBL" id="MBE9078721.1"/>
    </source>
</evidence>
<sequence length="142" mass="16290">MERGLLWLPLLILFIGLTWAGWNEYRKLEAYKVWAQQFERAKYDIYAVLGQTGQTLTWGKPTRQGPVNIQTLTFSEVQTIRLEVDRQPVAPATEKVRGRIALGLTTRSGQHQSIPFSDWEIAQNWFNYLQPLVTSGQALPQS</sequence>
<dbReference type="Proteomes" id="UP000636505">
    <property type="component" value="Unassembled WGS sequence"/>
</dbReference>
<comment type="caution">
    <text evidence="1">The sequence shown here is derived from an EMBL/GenBank/DDBJ whole genome shotgun (WGS) entry which is preliminary data.</text>
</comment>
<gene>
    <name evidence="1" type="ORF">IQ241_15695</name>
</gene>
<organism evidence="1 2">
    <name type="scientific">Vasconcelosia minhoensis LEGE 07310</name>
    <dbReference type="NCBI Taxonomy" id="915328"/>
    <lineage>
        <taxon>Bacteria</taxon>
        <taxon>Bacillati</taxon>
        <taxon>Cyanobacteriota</taxon>
        <taxon>Cyanophyceae</taxon>
        <taxon>Nodosilineales</taxon>
        <taxon>Cymatolegaceae</taxon>
        <taxon>Vasconcelosia</taxon>
        <taxon>Vasconcelosia minhoensis</taxon>
    </lineage>
</organism>
<proteinExistence type="predicted"/>